<dbReference type="InterPro" id="IPR011332">
    <property type="entry name" value="Ribosomal_zn-bd"/>
</dbReference>
<evidence type="ECO:0000313" key="6">
    <source>
        <dbReference type="EMBL" id="QAA76793.1"/>
    </source>
</evidence>
<comment type="similarity">
    <text evidence="1 5">Belongs to the bacterial ribosomal protein bL32 family.</text>
</comment>
<dbReference type="HAMAP" id="MF_00340">
    <property type="entry name" value="Ribosomal_bL32"/>
    <property type="match status" value="1"/>
</dbReference>
<dbReference type="GO" id="GO:0003735">
    <property type="term" value="F:structural constituent of ribosome"/>
    <property type="evidence" value="ECO:0007669"/>
    <property type="project" value="InterPro"/>
</dbReference>
<evidence type="ECO:0000256" key="1">
    <source>
        <dbReference type="ARBA" id="ARBA00008560"/>
    </source>
</evidence>
<evidence type="ECO:0000256" key="3">
    <source>
        <dbReference type="ARBA" id="ARBA00023274"/>
    </source>
</evidence>
<organism evidence="6 7">
    <name type="scientific">Bipolaricaulis sibiricus</name>
    <dbReference type="NCBI Taxonomy" id="2501609"/>
    <lineage>
        <taxon>Bacteria</taxon>
        <taxon>Candidatus Bipolaricaulota</taxon>
        <taxon>Candidatus Bipolaricaulia</taxon>
        <taxon>Candidatus Bipolaricaulales</taxon>
        <taxon>Candidatus Bipolaricaulaceae</taxon>
        <taxon>Candidatus Bipolaricaulis</taxon>
    </lineage>
</organism>
<dbReference type="NCBIfam" id="TIGR01031">
    <property type="entry name" value="rpmF_bact"/>
    <property type="match status" value="1"/>
</dbReference>
<dbReference type="GO" id="GO:0006412">
    <property type="term" value="P:translation"/>
    <property type="evidence" value="ECO:0007669"/>
    <property type="project" value="UniProtKB-UniRule"/>
</dbReference>
<dbReference type="Proteomes" id="UP000287233">
    <property type="component" value="Chromosome"/>
</dbReference>
<proteinExistence type="inferred from homology"/>
<dbReference type="KEGG" id="bih:BIP78_1027"/>
<reference evidence="7" key="1">
    <citation type="submission" date="2018-12" db="EMBL/GenBank/DDBJ databases">
        <title>Complete genome sequence of an uncultured bacterium of the candidate phylum Bipolaricaulota.</title>
        <authorList>
            <person name="Kadnikov V.V."/>
            <person name="Mardanov A.V."/>
            <person name="Beletsky A.V."/>
            <person name="Frank Y.A."/>
            <person name="Karnachuk O.V."/>
            <person name="Ravin N.V."/>
        </authorList>
    </citation>
    <scope>NUCLEOTIDE SEQUENCE [LARGE SCALE GENOMIC DNA]</scope>
</reference>
<gene>
    <name evidence="5" type="primary">rpmF</name>
    <name evidence="6" type="ORF">BIP78_1027</name>
</gene>
<dbReference type="Pfam" id="PF01783">
    <property type="entry name" value="Ribosomal_L32p"/>
    <property type="match status" value="1"/>
</dbReference>
<dbReference type="PANTHER" id="PTHR35534">
    <property type="entry name" value="50S RIBOSOMAL PROTEIN L32"/>
    <property type="match status" value="1"/>
</dbReference>
<keyword evidence="2 5" id="KW-0689">Ribosomal protein</keyword>
<accession>A0A410FUT3</accession>
<evidence type="ECO:0000313" key="7">
    <source>
        <dbReference type="Proteomes" id="UP000287233"/>
    </source>
</evidence>
<sequence>MAAVPKSRRSHREVRLRRTHWRARMVPATSCPQCHEFRLPHRVCPSCGYYNGMAVVETGEKKK</sequence>
<protein>
    <recommendedName>
        <fullName evidence="4 5">Large ribosomal subunit protein bL32</fullName>
    </recommendedName>
</protein>
<evidence type="ECO:0000256" key="4">
    <source>
        <dbReference type="ARBA" id="ARBA00035178"/>
    </source>
</evidence>
<keyword evidence="3 5" id="KW-0687">Ribonucleoprotein</keyword>
<evidence type="ECO:0000256" key="2">
    <source>
        <dbReference type="ARBA" id="ARBA00022980"/>
    </source>
</evidence>
<dbReference type="InterPro" id="IPR044957">
    <property type="entry name" value="Ribosomal_bL32_bact"/>
</dbReference>
<name>A0A410FUT3_BIPS1</name>
<dbReference type="AlphaFoldDB" id="A0A410FUT3"/>
<dbReference type="InterPro" id="IPR002677">
    <property type="entry name" value="Ribosomal_bL32"/>
</dbReference>
<evidence type="ECO:0000256" key="5">
    <source>
        <dbReference type="HAMAP-Rule" id="MF_00340"/>
    </source>
</evidence>
<dbReference type="GO" id="GO:0015934">
    <property type="term" value="C:large ribosomal subunit"/>
    <property type="evidence" value="ECO:0007669"/>
    <property type="project" value="InterPro"/>
</dbReference>
<dbReference type="PANTHER" id="PTHR35534:SF1">
    <property type="entry name" value="LARGE RIBOSOMAL SUBUNIT PROTEIN BL32"/>
    <property type="match status" value="1"/>
</dbReference>
<dbReference type="SUPFAM" id="SSF57829">
    <property type="entry name" value="Zn-binding ribosomal proteins"/>
    <property type="match status" value="1"/>
</dbReference>
<dbReference type="EMBL" id="CP034928">
    <property type="protein sequence ID" value="QAA76793.1"/>
    <property type="molecule type" value="Genomic_DNA"/>
</dbReference>